<dbReference type="Gene3D" id="1.10.238.10">
    <property type="entry name" value="EF-hand"/>
    <property type="match status" value="2"/>
</dbReference>
<accession>A0A834TSA7</accession>
<dbReference type="Proteomes" id="UP000634136">
    <property type="component" value="Unassembled WGS sequence"/>
</dbReference>
<dbReference type="AlphaFoldDB" id="A0A834TSA7"/>
<dbReference type="FunFam" id="1.10.238.10:FF:000003">
    <property type="entry name" value="Calmodulin A"/>
    <property type="match status" value="1"/>
</dbReference>
<reference evidence="5" key="1">
    <citation type="submission" date="2020-09" db="EMBL/GenBank/DDBJ databases">
        <title>Genome-Enabled Discovery of Anthraquinone Biosynthesis in Senna tora.</title>
        <authorList>
            <person name="Kang S.-H."/>
            <person name="Pandey R.P."/>
            <person name="Lee C.-M."/>
            <person name="Sim J.-S."/>
            <person name="Jeong J.-T."/>
            <person name="Choi B.-S."/>
            <person name="Jung M."/>
            <person name="Ginzburg D."/>
            <person name="Zhao K."/>
            <person name="Won S.Y."/>
            <person name="Oh T.-J."/>
            <person name="Yu Y."/>
            <person name="Kim N.-H."/>
            <person name="Lee O.R."/>
            <person name="Lee T.-H."/>
            <person name="Bashyal P."/>
            <person name="Kim T.-S."/>
            <person name="Lee W.-H."/>
            <person name="Kawkins C."/>
            <person name="Kim C.-K."/>
            <person name="Kim J.S."/>
            <person name="Ahn B.O."/>
            <person name="Rhee S.Y."/>
            <person name="Sohng J.K."/>
        </authorList>
    </citation>
    <scope>NUCLEOTIDE SEQUENCE</scope>
    <source>
        <tissue evidence="5">Leaf</tissue>
    </source>
</reference>
<organism evidence="5 6">
    <name type="scientific">Senna tora</name>
    <dbReference type="NCBI Taxonomy" id="362788"/>
    <lineage>
        <taxon>Eukaryota</taxon>
        <taxon>Viridiplantae</taxon>
        <taxon>Streptophyta</taxon>
        <taxon>Embryophyta</taxon>
        <taxon>Tracheophyta</taxon>
        <taxon>Spermatophyta</taxon>
        <taxon>Magnoliopsida</taxon>
        <taxon>eudicotyledons</taxon>
        <taxon>Gunneridae</taxon>
        <taxon>Pentapetalae</taxon>
        <taxon>rosids</taxon>
        <taxon>fabids</taxon>
        <taxon>Fabales</taxon>
        <taxon>Fabaceae</taxon>
        <taxon>Caesalpinioideae</taxon>
        <taxon>Cassia clade</taxon>
        <taxon>Senna</taxon>
    </lineage>
</organism>
<dbReference type="PROSITE" id="PS50222">
    <property type="entry name" value="EF_HAND_2"/>
    <property type="match status" value="3"/>
</dbReference>
<dbReference type="InterPro" id="IPR018247">
    <property type="entry name" value="EF_Hand_1_Ca_BS"/>
</dbReference>
<evidence type="ECO:0000313" key="6">
    <source>
        <dbReference type="Proteomes" id="UP000634136"/>
    </source>
</evidence>
<dbReference type="InterPro" id="IPR011992">
    <property type="entry name" value="EF-hand-dom_pair"/>
</dbReference>
<dbReference type="InterPro" id="IPR039647">
    <property type="entry name" value="EF_hand_pair_protein_CML-like"/>
</dbReference>
<proteinExistence type="predicted"/>
<sequence length="183" mass="20455">MLKPFTTFFTFLHRNTKFLLTHNPITRRRRSNRSLSSSTISINHSLNPPSSSFMDMGVSNQFKQVFKIIDTNGDGKISAAEISQVLLCLQHTKTNKRKKSSTAQEAEGIIRVLDFNGDGDGNGLIDAKELQRVMVNLGCDHSSLKECKKMIQGVDKNGDGFVDFEEFRSMMRSSFANSAVSNN</sequence>
<evidence type="ECO:0000313" key="5">
    <source>
        <dbReference type="EMBL" id="KAF7825991.1"/>
    </source>
</evidence>
<protein>
    <submittedName>
        <fullName evidence="5">Putative calcium-binding protein CML25</fullName>
    </submittedName>
</protein>
<dbReference type="EMBL" id="JAAIUW010000006">
    <property type="protein sequence ID" value="KAF7825991.1"/>
    <property type="molecule type" value="Genomic_DNA"/>
</dbReference>
<dbReference type="GO" id="GO:0005509">
    <property type="term" value="F:calcium ion binding"/>
    <property type="evidence" value="ECO:0007669"/>
    <property type="project" value="InterPro"/>
</dbReference>
<keyword evidence="3" id="KW-0106">Calcium</keyword>
<dbReference type="SMART" id="SM00054">
    <property type="entry name" value="EFh"/>
    <property type="match status" value="3"/>
</dbReference>
<keyword evidence="1" id="KW-0479">Metal-binding</keyword>
<dbReference type="InterPro" id="IPR002048">
    <property type="entry name" value="EF_hand_dom"/>
</dbReference>
<gene>
    <name evidence="5" type="ORF">G2W53_017155</name>
</gene>
<dbReference type="Pfam" id="PF00036">
    <property type="entry name" value="EF-hand_1"/>
    <property type="match status" value="1"/>
</dbReference>
<comment type="caution">
    <text evidence="5">The sequence shown here is derived from an EMBL/GenBank/DDBJ whole genome shotgun (WGS) entry which is preliminary data.</text>
</comment>
<evidence type="ECO:0000256" key="2">
    <source>
        <dbReference type="ARBA" id="ARBA00022737"/>
    </source>
</evidence>
<keyword evidence="6" id="KW-1185">Reference proteome</keyword>
<dbReference type="OrthoDB" id="26525at2759"/>
<evidence type="ECO:0000256" key="3">
    <source>
        <dbReference type="ARBA" id="ARBA00022837"/>
    </source>
</evidence>
<name>A0A834TSA7_9FABA</name>
<feature type="domain" description="EF-hand" evidence="4">
    <location>
        <begin position="57"/>
        <end position="92"/>
    </location>
</feature>
<dbReference type="SUPFAM" id="SSF47473">
    <property type="entry name" value="EF-hand"/>
    <property type="match status" value="1"/>
</dbReference>
<dbReference type="PROSITE" id="PS00018">
    <property type="entry name" value="EF_HAND_1"/>
    <property type="match status" value="3"/>
</dbReference>
<feature type="domain" description="EF-hand" evidence="4">
    <location>
        <begin position="118"/>
        <end position="140"/>
    </location>
</feature>
<dbReference type="PANTHER" id="PTHR10891">
    <property type="entry name" value="EF-HAND CALCIUM-BINDING DOMAIN CONTAINING PROTEIN"/>
    <property type="match status" value="1"/>
</dbReference>
<dbReference type="CDD" id="cd00051">
    <property type="entry name" value="EFh"/>
    <property type="match status" value="1"/>
</dbReference>
<evidence type="ECO:0000256" key="1">
    <source>
        <dbReference type="ARBA" id="ARBA00022723"/>
    </source>
</evidence>
<feature type="domain" description="EF-hand" evidence="4">
    <location>
        <begin position="142"/>
        <end position="177"/>
    </location>
</feature>
<dbReference type="Pfam" id="PF13499">
    <property type="entry name" value="EF-hand_7"/>
    <property type="match status" value="1"/>
</dbReference>
<keyword evidence="2" id="KW-0677">Repeat</keyword>
<evidence type="ECO:0000259" key="4">
    <source>
        <dbReference type="PROSITE" id="PS50222"/>
    </source>
</evidence>